<evidence type="ECO:0000313" key="3">
    <source>
        <dbReference type="Proteomes" id="UP000176998"/>
    </source>
</evidence>
<feature type="region of interest" description="Disordered" evidence="1">
    <location>
        <begin position="1"/>
        <end position="31"/>
    </location>
</feature>
<evidence type="ECO:0000313" key="2">
    <source>
        <dbReference type="EMBL" id="OHF03847.1"/>
    </source>
</evidence>
<gene>
    <name evidence="2" type="ORF">CORC01_00709</name>
</gene>
<protein>
    <submittedName>
        <fullName evidence="2">Uncharacterized protein</fullName>
    </submittedName>
</protein>
<evidence type="ECO:0000256" key="1">
    <source>
        <dbReference type="SAM" id="MobiDB-lite"/>
    </source>
</evidence>
<proteinExistence type="predicted"/>
<dbReference type="AlphaFoldDB" id="A0A1G4BRF3"/>
<feature type="compositionally biased region" description="Basic and acidic residues" evidence="1">
    <location>
        <begin position="1"/>
        <end position="12"/>
    </location>
</feature>
<dbReference type="RefSeq" id="XP_022480983.1">
    <property type="nucleotide sequence ID" value="XM_022612366.1"/>
</dbReference>
<organism evidence="2 3">
    <name type="scientific">Colletotrichum orchidophilum</name>
    <dbReference type="NCBI Taxonomy" id="1209926"/>
    <lineage>
        <taxon>Eukaryota</taxon>
        <taxon>Fungi</taxon>
        <taxon>Dikarya</taxon>
        <taxon>Ascomycota</taxon>
        <taxon>Pezizomycotina</taxon>
        <taxon>Sordariomycetes</taxon>
        <taxon>Hypocreomycetidae</taxon>
        <taxon>Glomerellales</taxon>
        <taxon>Glomerellaceae</taxon>
        <taxon>Colletotrichum</taxon>
    </lineage>
</organism>
<accession>A0A1G4BRF3</accession>
<dbReference type="Proteomes" id="UP000176998">
    <property type="component" value="Unassembled WGS sequence"/>
</dbReference>
<dbReference type="EMBL" id="MJBS01000004">
    <property type="protein sequence ID" value="OHF03847.1"/>
    <property type="molecule type" value="Genomic_DNA"/>
</dbReference>
<comment type="caution">
    <text evidence="2">The sequence shown here is derived from an EMBL/GenBank/DDBJ whole genome shotgun (WGS) entry which is preliminary data.</text>
</comment>
<name>A0A1G4BRF3_9PEZI</name>
<sequence>MRPQEATRDSRDGQAVGGSWTRTRQRSGAQPKLLADATTIWCRAVTAESVMRRTVNS</sequence>
<dbReference type="GeneID" id="34553876"/>
<reference evidence="2 3" key="1">
    <citation type="submission" date="2016-09" db="EMBL/GenBank/DDBJ databases">
        <authorList>
            <person name="Capua I."/>
            <person name="De Benedictis P."/>
            <person name="Joannis T."/>
            <person name="Lombin L.H."/>
            <person name="Cattoli G."/>
        </authorList>
    </citation>
    <scope>NUCLEOTIDE SEQUENCE [LARGE SCALE GENOMIC DNA]</scope>
    <source>
        <strain evidence="2 3">IMI 309357</strain>
    </source>
</reference>
<keyword evidence="3" id="KW-1185">Reference proteome</keyword>